<dbReference type="EMBL" id="NHTK01001259">
    <property type="protein sequence ID" value="PPR01298.1"/>
    <property type="molecule type" value="Genomic_DNA"/>
</dbReference>
<comment type="caution">
    <text evidence="1">The sequence shown here is derived from an EMBL/GenBank/DDBJ whole genome shotgun (WGS) entry which is preliminary data.</text>
</comment>
<dbReference type="OrthoDB" id="3204049at2759"/>
<gene>
    <name evidence="1" type="ORF">CVT24_006374</name>
</gene>
<evidence type="ECO:0000313" key="1">
    <source>
        <dbReference type="EMBL" id="PPR01298.1"/>
    </source>
</evidence>
<dbReference type="AlphaFoldDB" id="A0A409YE75"/>
<accession>A0A409YE75</accession>
<organism evidence="1 2">
    <name type="scientific">Panaeolus cyanescens</name>
    <dbReference type="NCBI Taxonomy" id="181874"/>
    <lineage>
        <taxon>Eukaryota</taxon>
        <taxon>Fungi</taxon>
        <taxon>Dikarya</taxon>
        <taxon>Basidiomycota</taxon>
        <taxon>Agaricomycotina</taxon>
        <taxon>Agaricomycetes</taxon>
        <taxon>Agaricomycetidae</taxon>
        <taxon>Agaricales</taxon>
        <taxon>Agaricineae</taxon>
        <taxon>Galeropsidaceae</taxon>
        <taxon>Panaeolus</taxon>
    </lineage>
</organism>
<dbReference type="InParanoid" id="A0A409YE75"/>
<proteinExistence type="predicted"/>
<protein>
    <submittedName>
        <fullName evidence="1">Uncharacterized protein</fullName>
    </submittedName>
</protein>
<name>A0A409YE75_9AGAR</name>
<reference evidence="1 2" key="1">
    <citation type="journal article" date="2018" name="Evol. Lett.">
        <title>Horizontal gene cluster transfer increased hallucinogenic mushroom diversity.</title>
        <authorList>
            <person name="Reynolds H.T."/>
            <person name="Vijayakumar V."/>
            <person name="Gluck-Thaler E."/>
            <person name="Korotkin H.B."/>
            <person name="Matheny P.B."/>
            <person name="Slot J.C."/>
        </authorList>
    </citation>
    <scope>NUCLEOTIDE SEQUENCE [LARGE SCALE GENOMIC DNA]</scope>
    <source>
        <strain evidence="1 2">2629</strain>
    </source>
</reference>
<keyword evidence="2" id="KW-1185">Reference proteome</keyword>
<dbReference type="Proteomes" id="UP000284842">
    <property type="component" value="Unassembled WGS sequence"/>
</dbReference>
<sequence length="320" mass="37092">MHQAHNIPWHILSTHLKAAFDDNRVTPTRSHITPKNAQDPALQPALVHFIRKFTAAIRAFSETERLKYPATFDAPTSGPLFSDTLKARYPDYLNSRNQDIALWIAQGPHYHTSHGDFADVIKVLIHEREMETLLMLANHPLIRIRDLHMLSWGHHFGWSRTKEEALSAYLFFNTAEALGILEDQSYTNLNIYGGLLNTLASRMDFPAQQVTHREFFQDIGLLESIEKMPWDYEYRIYKSKSLPVHKDYTRFQGYIKKLFEVLYMYDVVARECGLEDGPGGPLNWEVDIAKTVPFLGIVKVEDEYLEDENSWIHYLKPKST</sequence>
<evidence type="ECO:0000313" key="2">
    <source>
        <dbReference type="Proteomes" id="UP000284842"/>
    </source>
</evidence>